<protein>
    <submittedName>
        <fullName evidence="1">Uncharacterized protein</fullName>
    </submittedName>
</protein>
<proteinExistence type="predicted"/>
<gene>
    <name evidence="1" type="ORF">NEZAVI_LOCUS15114</name>
</gene>
<dbReference type="Proteomes" id="UP001152798">
    <property type="component" value="Chromosome 7"/>
</dbReference>
<accession>A0A9P0MWA3</accession>
<keyword evidence="2" id="KW-1185">Reference proteome</keyword>
<organism evidence="1 2">
    <name type="scientific">Nezara viridula</name>
    <name type="common">Southern green stink bug</name>
    <name type="synonym">Cimex viridulus</name>
    <dbReference type="NCBI Taxonomy" id="85310"/>
    <lineage>
        <taxon>Eukaryota</taxon>
        <taxon>Metazoa</taxon>
        <taxon>Ecdysozoa</taxon>
        <taxon>Arthropoda</taxon>
        <taxon>Hexapoda</taxon>
        <taxon>Insecta</taxon>
        <taxon>Pterygota</taxon>
        <taxon>Neoptera</taxon>
        <taxon>Paraneoptera</taxon>
        <taxon>Hemiptera</taxon>
        <taxon>Heteroptera</taxon>
        <taxon>Panheteroptera</taxon>
        <taxon>Pentatomomorpha</taxon>
        <taxon>Pentatomoidea</taxon>
        <taxon>Pentatomidae</taxon>
        <taxon>Pentatominae</taxon>
        <taxon>Nezara</taxon>
    </lineage>
</organism>
<evidence type="ECO:0000313" key="2">
    <source>
        <dbReference type="Proteomes" id="UP001152798"/>
    </source>
</evidence>
<reference evidence="1" key="1">
    <citation type="submission" date="2022-01" db="EMBL/GenBank/DDBJ databases">
        <authorList>
            <person name="King R."/>
        </authorList>
    </citation>
    <scope>NUCLEOTIDE SEQUENCE</scope>
</reference>
<dbReference type="EMBL" id="OV725083">
    <property type="protein sequence ID" value="CAH1407394.1"/>
    <property type="molecule type" value="Genomic_DNA"/>
</dbReference>
<sequence length="96" mass="11040">MWSGVIREFLQLGFTLGSRLLFHSPFNQEVASLPLTNCWSNLCGDLSAARGASPTDWGALWNLPHLITRLTSGRCLWIRLTHRLRYNSSVYHYLYN</sequence>
<evidence type="ECO:0000313" key="1">
    <source>
        <dbReference type="EMBL" id="CAH1407394.1"/>
    </source>
</evidence>
<name>A0A9P0MWA3_NEZVI</name>
<dbReference type="AlphaFoldDB" id="A0A9P0MWA3"/>